<dbReference type="GO" id="GO:0016887">
    <property type="term" value="F:ATP hydrolysis activity"/>
    <property type="evidence" value="ECO:0007669"/>
    <property type="project" value="InterPro"/>
</dbReference>
<dbReference type="InterPro" id="IPR003439">
    <property type="entry name" value="ABC_transporter-like_ATP-bd"/>
</dbReference>
<dbReference type="GO" id="GO:0005524">
    <property type="term" value="F:ATP binding"/>
    <property type="evidence" value="ECO:0007669"/>
    <property type="project" value="UniProtKB-KW"/>
</dbReference>
<proteinExistence type="predicted"/>
<sequence length="219" mass="23079">MPGSSAPGRPLRGRPVLVIAGLRRPGFGPFDLSVPPGTCCAVTGPSGAGKSVFLRMVADLDPCEGRVTLDGIDRDAVPAPLWRRRVTYLPAETGWWAETVGAHMAAPGPGFAADRAALRLPADVLDWPVARLSTGERQRLAFLRGLAGNPRVLLLDEPTAALDPAATEAVETILRRRMAEGMAALLVSHAAEQVARLADARFPVADGRPEIPAGRETSA</sequence>
<dbReference type="EMBL" id="QYBC01000013">
    <property type="protein sequence ID" value="RYB03663.1"/>
    <property type="molecule type" value="Genomic_DNA"/>
</dbReference>
<dbReference type="OrthoDB" id="9802264at2"/>
<dbReference type="PROSITE" id="PS50893">
    <property type="entry name" value="ABC_TRANSPORTER_2"/>
    <property type="match status" value="1"/>
</dbReference>
<name>A0A4Q2RCU2_9HYPH</name>
<dbReference type="Proteomes" id="UP000289411">
    <property type="component" value="Unassembled WGS sequence"/>
</dbReference>
<organism evidence="4 5">
    <name type="scientific">Lichenibacterium ramalinae</name>
    <dbReference type="NCBI Taxonomy" id="2316527"/>
    <lineage>
        <taxon>Bacteria</taxon>
        <taxon>Pseudomonadati</taxon>
        <taxon>Pseudomonadota</taxon>
        <taxon>Alphaproteobacteria</taxon>
        <taxon>Hyphomicrobiales</taxon>
        <taxon>Lichenihabitantaceae</taxon>
        <taxon>Lichenibacterium</taxon>
    </lineage>
</organism>
<dbReference type="InterPro" id="IPR027417">
    <property type="entry name" value="P-loop_NTPase"/>
</dbReference>
<dbReference type="SMART" id="SM00382">
    <property type="entry name" value="AAA"/>
    <property type="match status" value="1"/>
</dbReference>
<evidence type="ECO:0000313" key="5">
    <source>
        <dbReference type="Proteomes" id="UP000289411"/>
    </source>
</evidence>
<dbReference type="Gene3D" id="3.40.50.300">
    <property type="entry name" value="P-loop containing nucleotide triphosphate hydrolases"/>
    <property type="match status" value="1"/>
</dbReference>
<dbReference type="PANTHER" id="PTHR43119">
    <property type="entry name" value="ABC TRANSPORT PROTEIN ATP-BINDING COMPONENT-RELATED"/>
    <property type="match status" value="1"/>
</dbReference>
<dbReference type="CDD" id="cd00267">
    <property type="entry name" value="ABC_ATPase"/>
    <property type="match status" value="1"/>
</dbReference>
<dbReference type="InterPro" id="IPR003593">
    <property type="entry name" value="AAA+_ATPase"/>
</dbReference>
<feature type="domain" description="ABC transporter" evidence="3">
    <location>
        <begin position="11"/>
        <end position="219"/>
    </location>
</feature>
<reference evidence="4 5" key="1">
    <citation type="submission" date="2018-09" db="EMBL/GenBank/DDBJ databases">
        <authorList>
            <person name="Grouzdev D.S."/>
            <person name="Krutkina M.S."/>
        </authorList>
    </citation>
    <scope>NUCLEOTIDE SEQUENCE [LARGE SCALE GENOMIC DNA]</scope>
    <source>
        <strain evidence="4 5">RmlP001</strain>
    </source>
</reference>
<evidence type="ECO:0000259" key="3">
    <source>
        <dbReference type="PROSITE" id="PS50893"/>
    </source>
</evidence>
<comment type="caution">
    <text evidence="4">The sequence shown here is derived from an EMBL/GenBank/DDBJ whole genome shotgun (WGS) entry which is preliminary data.</text>
</comment>
<evidence type="ECO:0000313" key="4">
    <source>
        <dbReference type="EMBL" id="RYB03663.1"/>
    </source>
</evidence>
<dbReference type="AlphaFoldDB" id="A0A4Q2RCU2"/>
<evidence type="ECO:0000256" key="2">
    <source>
        <dbReference type="ARBA" id="ARBA00022840"/>
    </source>
</evidence>
<reference evidence="4 5" key="2">
    <citation type="submission" date="2019-02" db="EMBL/GenBank/DDBJ databases">
        <title>'Lichenibacterium ramalinii' gen. nov. sp. nov., 'Lichenibacterium minor' gen. nov. sp. nov.</title>
        <authorList>
            <person name="Pankratov T."/>
        </authorList>
    </citation>
    <scope>NUCLEOTIDE SEQUENCE [LARGE SCALE GENOMIC DNA]</scope>
    <source>
        <strain evidence="4 5">RmlP001</strain>
    </source>
</reference>
<dbReference type="Pfam" id="PF00005">
    <property type="entry name" value="ABC_tran"/>
    <property type="match status" value="1"/>
</dbReference>
<keyword evidence="2 4" id="KW-0067">ATP-binding</keyword>
<dbReference type="SUPFAM" id="SSF52540">
    <property type="entry name" value="P-loop containing nucleoside triphosphate hydrolases"/>
    <property type="match status" value="1"/>
</dbReference>
<protein>
    <submittedName>
        <fullName evidence="4">ATP-binding cassette domain-containing protein</fullName>
    </submittedName>
</protein>
<keyword evidence="5" id="KW-1185">Reference proteome</keyword>
<keyword evidence="1" id="KW-0547">Nucleotide-binding</keyword>
<dbReference type="PANTHER" id="PTHR43119:SF1">
    <property type="entry name" value="ABC TRANSPORTER DOMAIN-CONTAINING PROTEIN"/>
    <property type="match status" value="1"/>
</dbReference>
<gene>
    <name evidence="4" type="ORF">D3272_16080</name>
</gene>
<accession>A0A4Q2RCU2</accession>
<evidence type="ECO:0000256" key="1">
    <source>
        <dbReference type="ARBA" id="ARBA00022741"/>
    </source>
</evidence>